<proteinExistence type="predicted"/>
<feature type="transmembrane region" description="Helical" evidence="1">
    <location>
        <begin position="47"/>
        <end position="70"/>
    </location>
</feature>
<feature type="transmembrane region" description="Helical" evidence="1">
    <location>
        <begin position="82"/>
        <end position="99"/>
    </location>
</feature>
<dbReference type="EMBL" id="CP069370">
    <property type="protein sequence ID" value="QYZ70911.1"/>
    <property type="molecule type" value="Genomic_DNA"/>
</dbReference>
<dbReference type="AlphaFoldDB" id="A0A8G0ZXW0"/>
<feature type="transmembrane region" description="Helical" evidence="1">
    <location>
        <begin position="190"/>
        <end position="207"/>
    </location>
</feature>
<feature type="transmembrane region" description="Helical" evidence="1">
    <location>
        <begin position="105"/>
        <end position="125"/>
    </location>
</feature>
<organism evidence="3 4">
    <name type="scientific">Neotabrizicola shimadae</name>
    <dbReference type="NCBI Taxonomy" id="2807096"/>
    <lineage>
        <taxon>Bacteria</taxon>
        <taxon>Pseudomonadati</taxon>
        <taxon>Pseudomonadota</taxon>
        <taxon>Alphaproteobacteria</taxon>
        <taxon>Rhodobacterales</taxon>
        <taxon>Paracoccaceae</taxon>
        <taxon>Neotabrizicola</taxon>
    </lineage>
</organism>
<name>A0A8G0ZXW0_9RHOB</name>
<dbReference type="KEGG" id="nsm:JO391_05195"/>
<keyword evidence="1" id="KW-1133">Transmembrane helix</keyword>
<keyword evidence="1" id="KW-0812">Transmembrane</keyword>
<gene>
    <name evidence="3" type="ORF">JO391_05195</name>
</gene>
<feature type="chain" id="PRO_5034239586" description="Seryl-tRNA synthetase" evidence="2">
    <location>
        <begin position="20"/>
        <end position="237"/>
    </location>
</feature>
<feature type="transmembrane region" description="Helical" evidence="1">
    <location>
        <begin position="166"/>
        <end position="183"/>
    </location>
</feature>
<feature type="transmembrane region" description="Helical" evidence="1">
    <location>
        <begin position="132"/>
        <end position="160"/>
    </location>
</feature>
<accession>A0A8G0ZXW0</accession>
<evidence type="ECO:0000313" key="4">
    <source>
        <dbReference type="Proteomes" id="UP000826300"/>
    </source>
</evidence>
<dbReference type="RefSeq" id="WP_220663128.1">
    <property type="nucleotide sequence ID" value="NZ_CP069370.1"/>
</dbReference>
<keyword evidence="2" id="KW-0732">Signal</keyword>
<dbReference type="Proteomes" id="UP000826300">
    <property type="component" value="Chromosome"/>
</dbReference>
<keyword evidence="4" id="KW-1185">Reference proteome</keyword>
<keyword evidence="1" id="KW-0472">Membrane</keyword>
<reference evidence="3" key="1">
    <citation type="submission" date="2021-02" db="EMBL/GenBank/DDBJ databases">
        <title>Rhodobacter shimadae sp. nov., an aerobic anoxygenic phototrophic bacterium isolated from a hot spring.</title>
        <authorList>
            <person name="Muramatsu S."/>
            <person name="Haruta S."/>
            <person name="Hirose S."/>
            <person name="Hanada S."/>
        </authorList>
    </citation>
    <scope>NUCLEOTIDE SEQUENCE</scope>
    <source>
        <strain evidence="3">N10</strain>
    </source>
</reference>
<sequence length="237" mass="24870">MTGGTFRAALLCAATLAFGAAPFVTPPFTGYDPTLFPVPIDRPAIQPAGYAFSIWAVIYLWLAAHALFGLLRRPDDPAWDRVRWPLTLAVGLGSVWLSIAGASPGWATLAIWIMQAAALTAFLRADTSHDRWLLSAPLAILAGWLSAAAAVSTGVLVAGYGLLSNQMSAIAMLALVLALAVTTQRRKPGMPVYAATVIWALAGVIVANASDLPIIAAAAGLVALALAFLLWRQRQAV</sequence>
<evidence type="ECO:0000256" key="2">
    <source>
        <dbReference type="SAM" id="SignalP"/>
    </source>
</evidence>
<evidence type="ECO:0008006" key="5">
    <source>
        <dbReference type="Google" id="ProtNLM"/>
    </source>
</evidence>
<evidence type="ECO:0000256" key="1">
    <source>
        <dbReference type="SAM" id="Phobius"/>
    </source>
</evidence>
<evidence type="ECO:0000313" key="3">
    <source>
        <dbReference type="EMBL" id="QYZ70911.1"/>
    </source>
</evidence>
<protein>
    <recommendedName>
        <fullName evidence="5">Seryl-tRNA synthetase</fullName>
    </recommendedName>
</protein>
<feature type="signal peptide" evidence="2">
    <location>
        <begin position="1"/>
        <end position="19"/>
    </location>
</feature>
<feature type="transmembrane region" description="Helical" evidence="1">
    <location>
        <begin position="213"/>
        <end position="231"/>
    </location>
</feature>